<feature type="region of interest" description="Disordered" evidence="2">
    <location>
        <begin position="152"/>
        <end position="183"/>
    </location>
</feature>
<dbReference type="Proteomes" id="UP000700706">
    <property type="component" value="Unassembled WGS sequence"/>
</dbReference>
<reference evidence="3" key="1">
    <citation type="submission" date="2020-06" db="EMBL/GenBank/DDBJ databases">
        <title>Stable isotope informed genome-resolved metagenomics uncovers potential trophic interactions in rhizosphere soil.</title>
        <authorList>
            <person name="Starr E.P."/>
            <person name="Shi S."/>
            <person name="Blazewicz S.J."/>
            <person name="Koch B.J."/>
            <person name="Probst A.J."/>
            <person name="Hungate B.A."/>
            <person name="Pett-Ridge J."/>
            <person name="Firestone M.K."/>
            <person name="Banfield J.F."/>
        </authorList>
    </citation>
    <scope>NUCLEOTIDE SEQUENCE</scope>
    <source>
        <strain evidence="3">YM_69_17</strain>
    </source>
</reference>
<name>A0A952KL22_9PROT</name>
<protein>
    <submittedName>
        <fullName evidence="3">Polymer-forming cytoskeletal protein</fullName>
    </submittedName>
</protein>
<evidence type="ECO:0000313" key="3">
    <source>
        <dbReference type="EMBL" id="MBW8726234.1"/>
    </source>
</evidence>
<evidence type="ECO:0000256" key="2">
    <source>
        <dbReference type="SAM" id="MobiDB-lite"/>
    </source>
</evidence>
<accession>A0A952KL22</accession>
<dbReference type="Pfam" id="PF04519">
    <property type="entry name" value="Bactofilin"/>
    <property type="match status" value="1"/>
</dbReference>
<comment type="similarity">
    <text evidence="1">Belongs to the bactofilin family.</text>
</comment>
<feature type="compositionally biased region" description="Basic and acidic residues" evidence="2">
    <location>
        <begin position="173"/>
        <end position="183"/>
    </location>
</feature>
<sequence length="183" mass="18546">MSSTPKPATGYKTDLPRRIDLPGTGPGIAGAMRRPDSAASPGGRESPRKLIVGSEISLAGEITACDHLVVEGRIEAKIKDCQTIEIAEQGVFKGSAEISDGDIAGRFEGDLSVSGLLRLRASGVVTGTVKYGELQVETGGKLIGTLQPLGGDAAASAPAPAAAPTQPAPTPLFDDKAEAGGEV</sequence>
<proteinExistence type="inferred from homology"/>
<dbReference type="PANTHER" id="PTHR35024">
    <property type="entry name" value="HYPOTHETICAL CYTOSOLIC PROTEIN"/>
    <property type="match status" value="1"/>
</dbReference>
<dbReference type="AlphaFoldDB" id="A0A952KL22"/>
<dbReference type="PANTHER" id="PTHR35024:SF4">
    <property type="entry name" value="POLYMER-FORMING CYTOSKELETAL PROTEIN"/>
    <property type="match status" value="1"/>
</dbReference>
<gene>
    <name evidence="3" type="ORF">JF625_13890</name>
</gene>
<dbReference type="InterPro" id="IPR007607">
    <property type="entry name" value="BacA/B"/>
</dbReference>
<evidence type="ECO:0000256" key="1">
    <source>
        <dbReference type="ARBA" id="ARBA00044755"/>
    </source>
</evidence>
<feature type="region of interest" description="Disordered" evidence="2">
    <location>
        <begin position="1"/>
        <end position="47"/>
    </location>
</feature>
<organism evidence="3 4">
    <name type="scientific">Inquilinus limosus</name>
    <dbReference type="NCBI Taxonomy" id="171674"/>
    <lineage>
        <taxon>Bacteria</taxon>
        <taxon>Pseudomonadati</taxon>
        <taxon>Pseudomonadota</taxon>
        <taxon>Alphaproteobacteria</taxon>
        <taxon>Rhodospirillales</taxon>
        <taxon>Rhodospirillaceae</taxon>
        <taxon>Inquilinus</taxon>
    </lineage>
</organism>
<evidence type="ECO:0000313" key="4">
    <source>
        <dbReference type="Proteomes" id="UP000700706"/>
    </source>
</evidence>
<feature type="compositionally biased region" description="Low complexity" evidence="2">
    <location>
        <begin position="153"/>
        <end position="165"/>
    </location>
</feature>
<comment type="caution">
    <text evidence="3">The sequence shown here is derived from an EMBL/GenBank/DDBJ whole genome shotgun (WGS) entry which is preliminary data.</text>
</comment>
<dbReference type="EMBL" id="JAEKLZ010000204">
    <property type="protein sequence ID" value="MBW8726234.1"/>
    <property type="molecule type" value="Genomic_DNA"/>
</dbReference>